<feature type="compositionally biased region" description="Basic and acidic residues" evidence="1">
    <location>
        <begin position="520"/>
        <end position="534"/>
    </location>
</feature>
<evidence type="ECO:0000313" key="3">
    <source>
        <dbReference type="Proteomes" id="UP000503349"/>
    </source>
</evidence>
<evidence type="ECO:0000256" key="1">
    <source>
        <dbReference type="SAM" id="MobiDB-lite"/>
    </source>
</evidence>
<accession>A0A6G1R074</accession>
<reference evidence="2 3" key="1">
    <citation type="submission" date="2019-02" db="EMBL/GenBank/DDBJ databases">
        <title>Opniocepnalus argus genome.</title>
        <authorList>
            <person name="Zhou C."/>
            <person name="Xiao S."/>
        </authorList>
    </citation>
    <scope>NUCLEOTIDE SEQUENCE [LARGE SCALE GENOMIC DNA]</scope>
    <source>
        <strain evidence="2">OARG1902GOOAL</strain>
        <tissue evidence="2">Muscle</tissue>
    </source>
</reference>
<sequence length="726" mass="83060">MTRKFVKRFHILIWTQCPNLTAIQAEFCGTFKDVSTFWYGHSVLNLTAIQAEFCGTFKDVSTFWYGHSVLNLTAIQAEKIRWPCAKDDTQIREAFPHFGMATVPELDRNSAVGVWLTRVDDAPILSEPFKRCLDFKDVYRLTATPQTGSTYDKLDTIQRRLAWPLRKDDTQIREAFPHFGMAQCPELDAIQPGSHYDKLDTIQRRLAWPLRKDDTQIREAFHILVWPQCPKLDRIHAGSVKGAFTLSCCACSGSTYDKLDTIQKISMELRKETRKFREGFHILVWPQCPELDRNSARRCKTRQSPLSCCTCSGSTYDKLDTIQRRLAWPLRKDDTQIREAFPHFGRFKKRLSPQSCCACSGSTYDKLDTMQRRLAWPLRKDDTQIREAFPHFVTVVLDPEPEEDKVDVWTTLEGLSCTMEPPLSSMITDPNKVRSGQEFLGLFRCAACYNHNASSMHLRGGNRESSSSSEDSELETDCESESENSSTSSCLEHNVAAASEKLETERPSPVYGEPECGVEGDGREEKGDASKSLEDESSLQGMSRRTPFVKSLSLPLSLTPHLTPLSLLPRSPRIVSTLHLQVLHKKHDNDTSFTIRQHVFEKEDVNTDLHNGRGEERILNTPQAFQNQQIGFPWQQRSQPRLEQHHFQHELPQHYIPLTAPGKILPPPLHTFPALDPLTPHTLLQAPNALQTHVHTLFPQPCWCCYQMQFPYTYLSHYSSGHQVRW</sequence>
<dbReference type="Proteomes" id="UP000503349">
    <property type="component" value="Chromosome 1"/>
</dbReference>
<evidence type="ECO:0000313" key="2">
    <source>
        <dbReference type="EMBL" id="KAF3707939.1"/>
    </source>
</evidence>
<organism evidence="2 3">
    <name type="scientific">Channa argus</name>
    <name type="common">Northern snakehead</name>
    <name type="synonym">Ophicephalus argus</name>
    <dbReference type="NCBI Taxonomy" id="215402"/>
    <lineage>
        <taxon>Eukaryota</taxon>
        <taxon>Metazoa</taxon>
        <taxon>Chordata</taxon>
        <taxon>Craniata</taxon>
        <taxon>Vertebrata</taxon>
        <taxon>Euteleostomi</taxon>
        <taxon>Actinopterygii</taxon>
        <taxon>Neopterygii</taxon>
        <taxon>Teleostei</taxon>
        <taxon>Neoteleostei</taxon>
        <taxon>Acanthomorphata</taxon>
        <taxon>Anabantaria</taxon>
        <taxon>Anabantiformes</taxon>
        <taxon>Channoidei</taxon>
        <taxon>Channidae</taxon>
        <taxon>Channa</taxon>
    </lineage>
</organism>
<reference evidence="3" key="2">
    <citation type="submission" date="2019-02" db="EMBL/GenBank/DDBJ databases">
        <title>Opniocepnalus argus Var Kimnra genome.</title>
        <authorList>
            <person name="Zhou C."/>
            <person name="Xiao S."/>
        </authorList>
    </citation>
    <scope>NUCLEOTIDE SEQUENCE [LARGE SCALE GENOMIC DNA]</scope>
</reference>
<dbReference type="EMBL" id="CM015712">
    <property type="protein sequence ID" value="KAF3707939.1"/>
    <property type="molecule type" value="Genomic_DNA"/>
</dbReference>
<keyword evidence="3" id="KW-1185">Reference proteome</keyword>
<feature type="compositionally biased region" description="Low complexity" evidence="1">
    <location>
        <begin position="483"/>
        <end position="492"/>
    </location>
</feature>
<dbReference type="AlphaFoldDB" id="A0A6G1R074"/>
<proteinExistence type="predicted"/>
<name>A0A6G1R074_CHAAH</name>
<feature type="compositionally biased region" description="Acidic residues" evidence="1">
    <location>
        <begin position="470"/>
        <end position="482"/>
    </location>
</feature>
<feature type="region of interest" description="Disordered" evidence="1">
    <location>
        <begin position="456"/>
        <end position="544"/>
    </location>
</feature>
<gene>
    <name evidence="2" type="ORF">EXN66_Car001112</name>
</gene>
<protein>
    <submittedName>
        <fullName evidence="2">Uncharacterized protein</fullName>
    </submittedName>
</protein>